<dbReference type="Proteomes" id="UP001153269">
    <property type="component" value="Unassembled WGS sequence"/>
</dbReference>
<keyword evidence="2" id="KW-1185">Reference proteome</keyword>
<reference evidence="1" key="1">
    <citation type="submission" date="2020-03" db="EMBL/GenBank/DDBJ databases">
        <authorList>
            <person name="Weist P."/>
        </authorList>
    </citation>
    <scope>NUCLEOTIDE SEQUENCE</scope>
</reference>
<dbReference type="EMBL" id="CADEAL010002890">
    <property type="protein sequence ID" value="CAB1442603.1"/>
    <property type="molecule type" value="Genomic_DNA"/>
</dbReference>
<organism evidence="1 2">
    <name type="scientific">Pleuronectes platessa</name>
    <name type="common">European plaice</name>
    <dbReference type="NCBI Taxonomy" id="8262"/>
    <lineage>
        <taxon>Eukaryota</taxon>
        <taxon>Metazoa</taxon>
        <taxon>Chordata</taxon>
        <taxon>Craniata</taxon>
        <taxon>Vertebrata</taxon>
        <taxon>Euteleostomi</taxon>
        <taxon>Actinopterygii</taxon>
        <taxon>Neopterygii</taxon>
        <taxon>Teleostei</taxon>
        <taxon>Neoteleostei</taxon>
        <taxon>Acanthomorphata</taxon>
        <taxon>Carangaria</taxon>
        <taxon>Pleuronectiformes</taxon>
        <taxon>Pleuronectoidei</taxon>
        <taxon>Pleuronectidae</taxon>
        <taxon>Pleuronectes</taxon>
    </lineage>
</organism>
<evidence type="ECO:0000313" key="1">
    <source>
        <dbReference type="EMBL" id="CAB1442603.1"/>
    </source>
</evidence>
<comment type="caution">
    <text evidence="1">The sequence shown here is derived from an EMBL/GenBank/DDBJ whole genome shotgun (WGS) entry which is preliminary data.</text>
</comment>
<proteinExistence type="predicted"/>
<evidence type="ECO:0000313" key="2">
    <source>
        <dbReference type="Proteomes" id="UP001153269"/>
    </source>
</evidence>
<sequence>MSLCYRLHNTTPGSVCRSPPVTRQAVCYIRSRSSYANEHSYASTNPLHSDSPLALQRVDIRGGQPLQSSALITCIACHELSVWLSACLPQWNCPNVVMPRCPL</sequence>
<name>A0A9N7V4B6_PLEPL</name>
<protein>
    <submittedName>
        <fullName evidence="1">Uncharacterized protein</fullName>
    </submittedName>
</protein>
<accession>A0A9N7V4B6</accession>
<gene>
    <name evidence="1" type="ORF">PLEPLA_LOCUS30281</name>
</gene>
<dbReference type="AlphaFoldDB" id="A0A9N7V4B6"/>